<dbReference type="CDD" id="cd03041">
    <property type="entry name" value="GST_N_2GST_N"/>
    <property type="match status" value="1"/>
</dbReference>
<dbReference type="FunFam" id="3.40.30.10:FF:000138">
    <property type="entry name" value="Thioredoxin family protein"/>
    <property type="match status" value="1"/>
</dbReference>
<keyword evidence="4" id="KW-1185">Reference proteome</keyword>
<feature type="domain" description="GST N-terminal" evidence="2">
    <location>
        <begin position="277"/>
        <end position="356"/>
    </location>
</feature>
<organism evidence="3 4">
    <name type="scientific">Glycine soja</name>
    <name type="common">Wild soybean</name>
    <dbReference type="NCBI Taxonomy" id="3848"/>
    <lineage>
        <taxon>Eukaryota</taxon>
        <taxon>Viridiplantae</taxon>
        <taxon>Streptophyta</taxon>
        <taxon>Embryophyta</taxon>
        <taxon>Tracheophyta</taxon>
        <taxon>Spermatophyta</taxon>
        <taxon>Magnoliopsida</taxon>
        <taxon>eudicotyledons</taxon>
        <taxon>Gunneridae</taxon>
        <taxon>Pentapetalae</taxon>
        <taxon>rosids</taxon>
        <taxon>fabids</taxon>
        <taxon>Fabales</taxon>
        <taxon>Fabaceae</taxon>
        <taxon>Papilionoideae</taxon>
        <taxon>50 kb inversion clade</taxon>
        <taxon>NPAAA clade</taxon>
        <taxon>indigoferoid/millettioid clade</taxon>
        <taxon>Phaseoleae</taxon>
        <taxon>Glycine</taxon>
        <taxon>Glycine subgen. Soja</taxon>
    </lineage>
</organism>
<dbReference type="PANTHER" id="PTHR45288">
    <property type="entry name" value="THIOREDOXIN FAMILY PROTEIN"/>
    <property type="match status" value="1"/>
</dbReference>
<dbReference type="Pfam" id="PF13417">
    <property type="entry name" value="GST_N_3"/>
    <property type="match status" value="2"/>
</dbReference>
<evidence type="ECO:0000313" key="3">
    <source>
        <dbReference type="EMBL" id="RZB86137.1"/>
    </source>
</evidence>
<dbReference type="SUPFAM" id="SSF52833">
    <property type="entry name" value="Thioredoxin-like"/>
    <property type="match status" value="2"/>
</dbReference>
<reference evidence="3 4" key="1">
    <citation type="submission" date="2018-09" db="EMBL/GenBank/DDBJ databases">
        <title>A high-quality reference genome of wild soybean provides a powerful tool to mine soybean genomes.</title>
        <authorList>
            <person name="Xie M."/>
            <person name="Chung C.Y.L."/>
            <person name="Li M.-W."/>
            <person name="Wong F.-L."/>
            <person name="Chan T.-F."/>
            <person name="Lam H.-M."/>
        </authorList>
    </citation>
    <scope>NUCLEOTIDE SEQUENCE [LARGE SCALE GENOMIC DNA]</scope>
    <source>
        <strain evidence="4">cv. W05</strain>
        <tissue evidence="3">Hypocotyl of etiolated seedlings</tissue>
    </source>
</reference>
<feature type="compositionally biased region" description="Low complexity" evidence="1">
    <location>
        <begin position="34"/>
        <end position="51"/>
    </location>
</feature>
<dbReference type="Gene3D" id="3.40.30.10">
    <property type="entry name" value="Glutaredoxin"/>
    <property type="match status" value="2"/>
</dbReference>
<dbReference type="PROSITE" id="PS51354">
    <property type="entry name" value="GLUTAREDOXIN_2"/>
    <property type="match status" value="1"/>
</dbReference>
<evidence type="ECO:0000256" key="1">
    <source>
        <dbReference type="SAM" id="MobiDB-lite"/>
    </source>
</evidence>
<dbReference type="SFLD" id="SFLDS00019">
    <property type="entry name" value="Glutathione_Transferase_(cytos"/>
    <property type="match status" value="1"/>
</dbReference>
<dbReference type="SFLD" id="SFLDG01181">
    <property type="entry name" value="SUF2"/>
    <property type="match status" value="1"/>
</dbReference>
<evidence type="ECO:0000313" key="4">
    <source>
        <dbReference type="Proteomes" id="UP000289340"/>
    </source>
</evidence>
<dbReference type="PROSITE" id="PS50404">
    <property type="entry name" value="GST_NTER"/>
    <property type="match status" value="1"/>
</dbReference>
<dbReference type="AlphaFoldDB" id="A0A445IJB1"/>
<feature type="region of interest" description="Disordered" evidence="1">
    <location>
        <begin position="34"/>
        <end position="72"/>
    </location>
</feature>
<dbReference type="PANTHER" id="PTHR45288:SF1">
    <property type="entry name" value="THIOREDOXIN FAMILY PROTEIN"/>
    <property type="match status" value="1"/>
</dbReference>
<evidence type="ECO:0000259" key="2">
    <source>
        <dbReference type="PROSITE" id="PS50404"/>
    </source>
</evidence>
<dbReference type="SFLD" id="SFLDG01202">
    <property type="entry name" value="SUF2.2"/>
    <property type="match status" value="1"/>
</dbReference>
<protein>
    <recommendedName>
        <fullName evidence="2">GST N-terminal domain-containing protein</fullName>
    </recommendedName>
</protein>
<accession>A0A445IJB1</accession>
<dbReference type="InterPro" id="IPR036249">
    <property type="entry name" value="Thioredoxin-like_sf"/>
</dbReference>
<name>A0A445IJB1_GLYSO</name>
<dbReference type="Proteomes" id="UP000289340">
    <property type="component" value="Chromosome 10"/>
</dbReference>
<comment type="caution">
    <text evidence="3">The sequence shown here is derived from an EMBL/GenBank/DDBJ whole genome shotgun (WGS) entry which is preliminary data.</text>
</comment>
<sequence>MAMALSLSQFPVRGSVSLPKRRLPRRSFCIRGMSETSSTSSVSTQQEQPTSDNASSVTIAPPPNFKPPEPKRFAIRPDKTSEVFGALLPLIFRFATGVFVSGYSFSIVSKDEIPTDEYALELNGSTYILFCLVEYQTFGFLPATLQNSLIPSAVLFFDYMPSWIICSCPFCRKVREIVAILDLDVLFYPCPRNGPNFRQKVLEMGGKLQFPYMVDPNTGASMYESDDIIRYLVDKYGDGNVPLSLSLGFLTTLTAGLGMLSRISKGTTYTPAKFPPKPLKLWAYEGSPFCKLVREVLVELELPHLLVSCARGSPKRHILYQKTGTFQAPFLEDPNTGIEMFESAEIIEYLRATYAL</sequence>
<dbReference type="EMBL" id="QZWG01000010">
    <property type="protein sequence ID" value="RZB86137.1"/>
    <property type="molecule type" value="Genomic_DNA"/>
</dbReference>
<dbReference type="InterPro" id="IPR040079">
    <property type="entry name" value="Glutathione_S-Trfase"/>
</dbReference>
<dbReference type="GO" id="GO:0009507">
    <property type="term" value="C:chloroplast"/>
    <property type="evidence" value="ECO:0007669"/>
    <property type="project" value="TreeGrafter"/>
</dbReference>
<dbReference type="InterPro" id="IPR004045">
    <property type="entry name" value="Glutathione_S-Trfase_N"/>
</dbReference>
<proteinExistence type="predicted"/>
<gene>
    <name evidence="3" type="ORF">D0Y65_026273</name>
</gene>